<evidence type="ECO:0000256" key="2">
    <source>
        <dbReference type="ARBA" id="ARBA00023043"/>
    </source>
</evidence>
<dbReference type="AlphaFoldDB" id="A0A0A1TIF0"/>
<dbReference type="InterPro" id="IPR050776">
    <property type="entry name" value="Ank_Repeat/CDKN_Inhibitor"/>
</dbReference>
<dbReference type="PANTHER" id="PTHR24201:SF16">
    <property type="entry name" value="ANKYRIN-1-LIKE-RELATED"/>
    <property type="match status" value="1"/>
</dbReference>
<accession>A0A0A1TIF0</accession>
<name>A0A0A1TIF0_9HYPO</name>
<dbReference type="Pfam" id="PF12796">
    <property type="entry name" value="Ank_2"/>
    <property type="match status" value="1"/>
</dbReference>
<protein>
    <submittedName>
        <fullName evidence="4">Putative Spherulin-1B</fullName>
    </submittedName>
</protein>
<reference evidence="4 5" key="1">
    <citation type="journal article" date="2015" name="Genome Announc.">
        <title>Draft Genome Sequence and Gene Annotation of the Entomopathogenic Fungus Verticillium hemipterigenum.</title>
        <authorList>
            <person name="Horn F."/>
            <person name="Habel A."/>
            <person name="Scharf D.H."/>
            <person name="Dworschak J."/>
            <person name="Brakhage A.A."/>
            <person name="Guthke R."/>
            <person name="Hertweck C."/>
            <person name="Linde J."/>
        </authorList>
    </citation>
    <scope>NUCLEOTIDE SEQUENCE [LARGE SCALE GENOMIC DNA]</scope>
</reference>
<keyword evidence="5" id="KW-1185">Reference proteome</keyword>
<evidence type="ECO:0000256" key="3">
    <source>
        <dbReference type="PROSITE-ProRule" id="PRU00023"/>
    </source>
</evidence>
<dbReference type="PROSITE" id="PS50297">
    <property type="entry name" value="ANK_REP_REGION"/>
    <property type="match status" value="1"/>
</dbReference>
<dbReference type="SUPFAM" id="SSF48403">
    <property type="entry name" value="Ankyrin repeat"/>
    <property type="match status" value="1"/>
</dbReference>
<dbReference type="Gene3D" id="1.25.40.20">
    <property type="entry name" value="Ankyrin repeat-containing domain"/>
    <property type="match status" value="1"/>
</dbReference>
<feature type="repeat" description="ANK" evidence="3">
    <location>
        <begin position="141"/>
        <end position="173"/>
    </location>
</feature>
<dbReference type="Pfam" id="PF13857">
    <property type="entry name" value="Ank_5"/>
    <property type="match status" value="1"/>
</dbReference>
<gene>
    <name evidence="4" type="ORF">VHEMI10286</name>
</gene>
<dbReference type="PANTHER" id="PTHR24201">
    <property type="entry name" value="ANK_REP_REGION DOMAIN-CONTAINING PROTEIN"/>
    <property type="match status" value="1"/>
</dbReference>
<proteinExistence type="predicted"/>
<dbReference type="HOGENOM" id="CLU_063727_1_0_1"/>
<dbReference type="PROSITE" id="PS50088">
    <property type="entry name" value="ANK_REPEAT"/>
    <property type="match status" value="1"/>
</dbReference>
<dbReference type="EMBL" id="CDHN01000007">
    <property type="protein sequence ID" value="CEJ94774.1"/>
    <property type="molecule type" value="Genomic_DNA"/>
</dbReference>
<organism evidence="4 5">
    <name type="scientific">[Torrubiella] hemipterigena</name>
    <dbReference type="NCBI Taxonomy" id="1531966"/>
    <lineage>
        <taxon>Eukaryota</taxon>
        <taxon>Fungi</taxon>
        <taxon>Dikarya</taxon>
        <taxon>Ascomycota</taxon>
        <taxon>Pezizomycotina</taxon>
        <taxon>Sordariomycetes</taxon>
        <taxon>Hypocreomycetidae</taxon>
        <taxon>Hypocreales</taxon>
        <taxon>Clavicipitaceae</taxon>
        <taxon>Clavicipitaceae incertae sedis</taxon>
        <taxon>'Torrubiella' clade</taxon>
    </lineage>
</organism>
<keyword evidence="2 3" id="KW-0040">ANK repeat</keyword>
<evidence type="ECO:0000313" key="4">
    <source>
        <dbReference type="EMBL" id="CEJ94774.1"/>
    </source>
</evidence>
<dbReference type="SMART" id="SM00248">
    <property type="entry name" value="ANK"/>
    <property type="match status" value="4"/>
</dbReference>
<dbReference type="Proteomes" id="UP000039046">
    <property type="component" value="Unassembled WGS sequence"/>
</dbReference>
<dbReference type="InterPro" id="IPR036770">
    <property type="entry name" value="Ankyrin_rpt-contain_sf"/>
</dbReference>
<dbReference type="InterPro" id="IPR002110">
    <property type="entry name" value="Ankyrin_rpt"/>
</dbReference>
<sequence>MRRAIHTGDALLFERILKSHKQLLHNPDSSTQGISNSNLHLAASLGHKRICETLLAAGHETPNPALNEQHQTALMLAARAGHLEAVRVIAENDYTCILRRDIRGRDAIMEASAGGHDKILQFLLAYVPGGAYEAVQRADGEGNTALHFASINGNLMGLRILLVAGADAETTNAWNWTPASYSASVQAEVYLKGLVVEMKNRKMLRQEIEGARISMIKKVESDDDDDDEDDDDDS</sequence>
<evidence type="ECO:0000256" key="1">
    <source>
        <dbReference type="ARBA" id="ARBA00022737"/>
    </source>
</evidence>
<keyword evidence="1" id="KW-0677">Repeat</keyword>
<dbReference type="OrthoDB" id="823504at2759"/>
<evidence type="ECO:0000313" key="5">
    <source>
        <dbReference type="Proteomes" id="UP000039046"/>
    </source>
</evidence>
<dbReference type="GO" id="GO:0005634">
    <property type="term" value="C:nucleus"/>
    <property type="evidence" value="ECO:0007669"/>
    <property type="project" value="TreeGrafter"/>
</dbReference>
<dbReference type="STRING" id="1531966.A0A0A1TIF0"/>